<dbReference type="Gene3D" id="2.40.160.110">
    <property type="match status" value="1"/>
</dbReference>
<dbReference type="PANTHER" id="PTHR11506">
    <property type="entry name" value="LYSOSOME-ASSOCIATED MEMBRANE GLYCOPROTEIN"/>
    <property type="match status" value="1"/>
</dbReference>
<dbReference type="GeneTree" id="ENSGT00950000182899"/>
<keyword evidence="8" id="KW-1015">Disulfide bond</keyword>
<dbReference type="GO" id="GO:0031902">
    <property type="term" value="C:late endosome membrane"/>
    <property type="evidence" value="ECO:0007669"/>
    <property type="project" value="TreeGrafter"/>
</dbReference>
<evidence type="ECO:0000256" key="10">
    <source>
        <dbReference type="SAM" id="Phobius"/>
    </source>
</evidence>
<dbReference type="Pfam" id="PF01299">
    <property type="entry name" value="Lamp2-like_luminal"/>
    <property type="match status" value="1"/>
</dbReference>
<sequence>ATTPSANTTTPHPISNAAMPSANTTTPHPISNAATTPHPISNAAMPSANTTTPHPISNAAMPSAKTTTLHPTSNTTAPTNHTTPAVHPTTTVGPTLSPKPSPPEIGNYTIMEKEKICIMALLGTKLIVKSKEKKESYFNIVPNVPKPTGLCNEHTSFLHLGFSGGYANFTFTKDKSQYYVSATEAELDPVRLEIKSLNEKHHGKIEKQKLFSAKQGNSYKCKSKETVHLGEPLDLVTIGAQLQAFDFNNGHFGKEDECSTDRNRRIIVPIAVVACIVGLLIIAFLAYLIGRKRSTGGYQCI</sequence>
<organism evidence="13 14">
    <name type="scientific">Latimeria chalumnae</name>
    <name type="common">Coelacanth</name>
    <dbReference type="NCBI Taxonomy" id="7897"/>
    <lineage>
        <taxon>Eukaryota</taxon>
        <taxon>Metazoa</taxon>
        <taxon>Chordata</taxon>
        <taxon>Craniata</taxon>
        <taxon>Vertebrata</taxon>
        <taxon>Euteleostomi</taxon>
        <taxon>Coelacanthiformes</taxon>
        <taxon>Coelacanthidae</taxon>
        <taxon>Latimeria</taxon>
    </lineage>
</organism>
<reference evidence="13" key="3">
    <citation type="submission" date="2025-09" db="UniProtKB">
        <authorList>
            <consortium name="Ensembl"/>
        </authorList>
    </citation>
    <scope>IDENTIFICATION</scope>
</reference>
<evidence type="ECO:0000256" key="6">
    <source>
        <dbReference type="ARBA" id="ARBA00023136"/>
    </source>
</evidence>
<keyword evidence="8" id="KW-0458">Lysosome</keyword>
<dbReference type="Ensembl" id="ENSLACT00000002826.1">
    <property type="protein sequence ID" value="ENSLACP00000002804.1"/>
    <property type="gene ID" value="ENSLACG00000002508.1"/>
</dbReference>
<dbReference type="PANTHER" id="PTHR11506:SF30">
    <property type="entry name" value="LYSOSOME-ASSOCIATED MEMBRANE GLYCOPROTEIN 3"/>
    <property type="match status" value="1"/>
</dbReference>
<keyword evidence="14" id="KW-1185">Reference proteome</keyword>
<dbReference type="InParanoid" id="H2ZZI3"/>
<reference evidence="13" key="2">
    <citation type="submission" date="2025-08" db="UniProtKB">
        <authorList>
            <consortium name="Ensembl"/>
        </authorList>
    </citation>
    <scope>IDENTIFICATION</scope>
</reference>
<protein>
    <submittedName>
        <fullName evidence="13">Uncharacterized protein</fullName>
    </submittedName>
</protein>
<evidence type="ECO:0000256" key="5">
    <source>
        <dbReference type="ARBA" id="ARBA00022989"/>
    </source>
</evidence>
<dbReference type="GO" id="GO:0005765">
    <property type="term" value="C:lysosomal membrane"/>
    <property type="evidence" value="ECO:0007669"/>
    <property type="project" value="UniProtKB-SubCell"/>
</dbReference>
<evidence type="ECO:0000259" key="12">
    <source>
        <dbReference type="Pfam" id="PF21222"/>
    </source>
</evidence>
<keyword evidence="6 8" id="KW-0472">Membrane</keyword>
<evidence type="ECO:0000256" key="9">
    <source>
        <dbReference type="SAM" id="MobiDB-lite"/>
    </source>
</evidence>
<comment type="caution">
    <text evidence="8">Lacks conserved residue(s) required for the propagation of feature annotation.</text>
</comment>
<dbReference type="Proteomes" id="UP000008672">
    <property type="component" value="Unassembled WGS sequence"/>
</dbReference>
<dbReference type="FunCoup" id="H2ZZI3">
    <property type="interactions" value="394"/>
</dbReference>
<name>H2ZZI3_LATCH</name>
<dbReference type="STRING" id="7897.ENSLACP00000002804"/>
<dbReference type="GO" id="GO:0072594">
    <property type="term" value="P:establishment of protein localization to organelle"/>
    <property type="evidence" value="ECO:0007669"/>
    <property type="project" value="TreeGrafter"/>
</dbReference>
<feature type="compositionally biased region" description="Polar residues" evidence="9">
    <location>
        <begin position="1"/>
        <end position="13"/>
    </location>
</feature>
<dbReference type="InterPro" id="IPR002000">
    <property type="entry name" value="Lysosome-assoc_membr_glycop"/>
</dbReference>
<evidence type="ECO:0000256" key="2">
    <source>
        <dbReference type="ARBA" id="ARBA00022692"/>
    </source>
</evidence>
<keyword evidence="3" id="KW-0732">Signal</keyword>
<evidence type="ECO:0000256" key="8">
    <source>
        <dbReference type="PROSITE-ProRule" id="PRU00740"/>
    </source>
</evidence>
<feature type="domain" description="Lysosome-associated membrane glycoprotein 2-like luminal" evidence="11">
    <location>
        <begin position="103"/>
        <end position="247"/>
    </location>
</feature>
<feature type="transmembrane region" description="Helical" evidence="10">
    <location>
        <begin position="266"/>
        <end position="289"/>
    </location>
</feature>
<dbReference type="OMA" id="QLLFVNM"/>
<dbReference type="eggNOG" id="KOG4818">
    <property type="taxonomic scope" value="Eukaryota"/>
</dbReference>
<dbReference type="HOGENOM" id="CLU_055379_0_1_1"/>
<evidence type="ECO:0000259" key="11">
    <source>
        <dbReference type="Pfam" id="PF01299"/>
    </source>
</evidence>
<keyword evidence="4" id="KW-0967">Endosome</keyword>
<evidence type="ECO:0000256" key="3">
    <source>
        <dbReference type="ARBA" id="ARBA00022729"/>
    </source>
</evidence>
<feature type="domain" description="Lysosome-associated membrane glycoprotein 2-like transmembrane" evidence="12">
    <location>
        <begin position="268"/>
        <end position="299"/>
    </location>
</feature>
<dbReference type="PROSITE" id="PS51407">
    <property type="entry name" value="LAMP_3"/>
    <property type="match status" value="1"/>
</dbReference>
<evidence type="ECO:0000256" key="7">
    <source>
        <dbReference type="ARBA" id="ARBA00023180"/>
    </source>
</evidence>
<dbReference type="EMBL" id="AFYH01167656">
    <property type="status" value="NOT_ANNOTATED_CDS"/>
    <property type="molecule type" value="Genomic_DNA"/>
</dbReference>
<keyword evidence="2 8" id="KW-0812">Transmembrane</keyword>
<feature type="compositionally biased region" description="Low complexity" evidence="9">
    <location>
        <begin position="71"/>
        <end position="95"/>
    </location>
</feature>
<dbReference type="AlphaFoldDB" id="H2ZZI3"/>
<dbReference type="GO" id="GO:0005886">
    <property type="term" value="C:plasma membrane"/>
    <property type="evidence" value="ECO:0007669"/>
    <property type="project" value="TreeGrafter"/>
</dbReference>
<dbReference type="EMBL" id="AFYH01167655">
    <property type="status" value="NOT_ANNOTATED_CDS"/>
    <property type="molecule type" value="Genomic_DNA"/>
</dbReference>
<evidence type="ECO:0000256" key="4">
    <source>
        <dbReference type="ARBA" id="ARBA00022753"/>
    </source>
</evidence>
<reference evidence="14" key="1">
    <citation type="submission" date="2011-08" db="EMBL/GenBank/DDBJ databases">
        <title>The draft genome of Latimeria chalumnae.</title>
        <authorList>
            <person name="Di Palma F."/>
            <person name="Alfoldi J."/>
            <person name="Johnson J."/>
            <person name="Berlin A."/>
            <person name="Gnerre S."/>
            <person name="Jaffe D."/>
            <person name="MacCallum I."/>
            <person name="Young S."/>
            <person name="Walker B.J."/>
            <person name="Lander E."/>
            <person name="Lindblad-Toh K."/>
        </authorList>
    </citation>
    <scope>NUCLEOTIDE SEQUENCE [LARGE SCALE GENOMIC DNA]</scope>
    <source>
        <strain evidence="14">Wild caught</strain>
    </source>
</reference>
<comment type="similarity">
    <text evidence="8">Belongs to the LAMP family.</text>
</comment>
<keyword evidence="7" id="KW-0325">Glycoprotein</keyword>
<dbReference type="InterPro" id="IPR048524">
    <property type="entry name" value="Lamp2-like_TM"/>
</dbReference>
<evidence type="ECO:0000256" key="1">
    <source>
        <dbReference type="ARBA" id="ARBA00004530"/>
    </source>
</evidence>
<dbReference type="Pfam" id="PF21222">
    <property type="entry name" value="Lamp2_2nd"/>
    <property type="match status" value="1"/>
</dbReference>
<proteinExistence type="inferred from homology"/>
<dbReference type="InterPro" id="IPR048528">
    <property type="entry name" value="Lamp2-like_luminal"/>
</dbReference>
<accession>H2ZZI3</accession>
<evidence type="ECO:0000313" key="14">
    <source>
        <dbReference type="Proteomes" id="UP000008672"/>
    </source>
</evidence>
<feature type="disulfide bond" evidence="8">
    <location>
        <begin position="221"/>
        <end position="258"/>
    </location>
</feature>
<keyword evidence="5 10" id="KW-1133">Transmembrane helix</keyword>
<comment type="subcellular location">
    <subcellularLocation>
        <location evidence="1">Endosome membrane</location>
        <topology evidence="1">Single-pass type I membrane protein</topology>
    </subcellularLocation>
    <subcellularLocation>
        <location evidence="8">Lysosome membrane</location>
        <topology evidence="8">Single-pass type I membrane protein</topology>
    </subcellularLocation>
</comment>
<feature type="region of interest" description="Disordered" evidence="9">
    <location>
        <begin position="1"/>
        <end position="102"/>
    </location>
</feature>
<evidence type="ECO:0000313" key="13">
    <source>
        <dbReference type="Ensembl" id="ENSLACP00000002804.1"/>
    </source>
</evidence>
<dbReference type="PRINTS" id="PR00336">
    <property type="entry name" value="LYSASSOCTDMP"/>
</dbReference>
<feature type="compositionally biased region" description="Polar residues" evidence="9">
    <location>
        <begin position="21"/>
        <end position="39"/>
    </location>
</feature>